<evidence type="ECO:0000256" key="14">
    <source>
        <dbReference type="SAM" id="Phobius"/>
    </source>
</evidence>
<keyword evidence="5" id="KW-0597">Phosphoprotein</keyword>
<dbReference type="SMART" id="SM00388">
    <property type="entry name" value="HisKA"/>
    <property type="match status" value="1"/>
</dbReference>
<dbReference type="PRINTS" id="PR00344">
    <property type="entry name" value="BCTRLSENSOR"/>
</dbReference>
<keyword evidence="6" id="KW-0808">Transferase</keyword>
<dbReference type="InterPro" id="IPR004358">
    <property type="entry name" value="Sig_transdc_His_kin-like_C"/>
</dbReference>
<keyword evidence="8" id="KW-0547">Nucleotide-binding</keyword>
<protein>
    <recommendedName>
        <fullName evidence="3">histidine kinase</fullName>
        <ecNumber evidence="3">2.7.13.3</ecNumber>
    </recommendedName>
</protein>
<dbReference type="Gene3D" id="1.10.287.130">
    <property type="match status" value="1"/>
</dbReference>
<dbReference type="Pfam" id="PF02518">
    <property type="entry name" value="HATPase_c"/>
    <property type="match status" value="1"/>
</dbReference>
<gene>
    <name evidence="16" type="ORF">WAK64_16525</name>
</gene>
<dbReference type="CDD" id="cd00082">
    <property type="entry name" value="HisKA"/>
    <property type="match status" value="1"/>
</dbReference>
<comment type="catalytic activity">
    <reaction evidence="1">
        <text>ATP + protein L-histidine = ADP + protein N-phospho-L-histidine.</text>
        <dbReference type="EC" id="2.7.13.3"/>
    </reaction>
</comment>
<evidence type="ECO:0000256" key="7">
    <source>
        <dbReference type="ARBA" id="ARBA00022692"/>
    </source>
</evidence>
<dbReference type="EMBL" id="JBBAXC010000015">
    <property type="protein sequence ID" value="MEI5908655.1"/>
    <property type="molecule type" value="Genomic_DNA"/>
</dbReference>
<dbReference type="Gene3D" id="3.30.565.10">
    <property type="entry name" value="Histidine kinase-like ATPase, C-terminal domain"/>
    <property type="match status" value="1"/>
</dbReference>
<keyword evidence="9 16" id="KW-0418">Kinase</keyword>
<dbReference type="InterPro" id="IPR050398">
    <property type="entry name" value="HssS/ArlS-like"/>
</dbReference>
<evidence type="ECO:0000313" key="17">
    <source>
        <dbReference type="Proteomes" id="UP001312865"/>
    </source>
</evidence>
<feature type="domain" description="Histidine kinase" evidence="15">
    <location>
        <begin position="224"/>
        <end position="445"/>
    </location>
</feature>
<evidence type="ECO:0000256" key="1">
    <source>
        <dbReference type="ARBA" id="ARBA00000085"/>
    </source>
</evidence>
<dbReference type="Gene3D" id="6.10.340.10">
    <property type="match status" value="1"/>
</dbReference>
<dbReference type="InterPro" id="IPR036890">
    <property type="entry name" value="HATPase_C_sf"/>
</dbReference>
<evidence type="ECO:0000259" key="15">
    <source>
        <dbReference type="PROSITE" id="PS50109"/>
    </source>
</evidence>
<evidence type="ECO:0000256" key="6">
    <source>
        <dbReference type="ARBA" id="ARBA00022679"/>
    </source>
</evidence>
<dbReference type="SUPFAM" id="SSF55874">
    <property type="entry name" value="ATPase domain of HSP90 chaperone/DNA topoisomerase II/histidine kinase"/>
    <property type="match status" value="1"/>
</dbReference>
<comment type="subcellular location">
    <subcellularLocation>
        <location evidence="2">Cell membrane</location>
        <topology evidence="2">Multi-pass membrane protein</topology>
    </subcellularLocation>
</comment>
<dbReference type="InterPro" id="IPR003594">
    <property type="entry name" value="HATPase_dom"/>
</dbReference>
<dbReference type="SUPFAM" id="SSF47384">
    <property type="entry name" value="Homodimeric domain of signal transducing histidine kinase"/>
    <property type="match status" value="1"/>
</dbReference>
<evidence type="ECO:0000256" key="2">
    <source>
        <dbReference type="ARBA" id="ARBA00004651"/>
    </source>
</evidence>
<keyword evidence="17" id="KW-1185">Reference proteome</keyword>
<dbReference type="PANTHER" id="PTHR45528">
    <property type="entry name" value="SENSOR HISTIDINE KINASE CPXA"/>
    <property type="match status" value="1"/>
</dbReference>
<dbReference type="InterPro" id="IPR036097">
    <property type="entry name" value="HisK_dim/P_sf"/>
</dbReference>
<accession>A0ABU8HH17</accession>
<keyword evidence="11 14" id="KW-1133">Transmembrane helix</keyword>
<keyword evidence="4" id="KW-1003">Cell membrane</keyword>
<keyword evidence="13 14" id="KW-0472">Membrane</keyword>
<evidence type="ECO:0000256" key="3">
    <source>
        <dbReference type="ARBA" id="ARBA00012438"/>
    </source>
</evidence>
<keyword evidence="7 14" id="KW-0812">Transmembrane</keyword>
<dbReference type="EC" id="2.7.13.3" evidence="3"/>
<dbReference type="InterPro" id="IPR005467">
    <property type="entry name" value="His_kinase_dom"/>
</dbReference>
<evidence type="ECO:0000256" key="8">
    <source>
        <dbReference type="ARBA" id="ARBA00022741"/>
    </source>
</evidence>
<name>A0ABU8HH17_9BACI</name>
<dbReference type="PROSITE" id="PS50109">
    <property type="entry name" value="HIS_KIN"/>
    <property type="match status" value="1"/>
</dbReference>
<dbReference type="RefSeq" id="WP_336588106.1">
    <property type="nucleotide sequence ID" value="NZ_JBBAXC010000015.1"/>
</dbReference>
<evidence type="ECO:0000313" key="16">
    <source>
        <dbReference type="EMBL" id="MEI5908655.1"/>
    </source>
</evidence>
<dbReference type="Proteomes" id="UP001312865">
    <property type="component" value="Unassembled WGS sequence"/>
</dbReference>
<dbReference type="Pfam" id="PF00512">
    <property type="entry name" value="HisKA"/>
    <property type="match status" value="1"/>
</dbReference>
<comment type="caution">
    <text evidence="16">The sequence shown here is derived from an EMBL/GenBank/DDBJ whole genome shotgun (WGS) entry which is preliminary data.</text>
</comment>
<reference evidence="16 17" key="1">
    <citation type="journal article" date="2018" name="J. Microbiol.">
        <title>Bacillus spongiae sp. nov., isolated from sponge of Jeju Island.</title>
        <authorList>
            <person name="Lee G.E."/>
            <person name="Im W.T."/>
            <person name="Park J.S."/>
        </authorList>
    </citation>
    <scope>NUCLEOTIDE SEQUENCE [LARGE SCALE GENOMIC DNA]</scope>
    <source>
        <strain evidence="16 17">135PIL107-10</strain>
    </source>
</reference>
<keyword evidence="12" id="KW-0902">Two-component regulatory system</keyword>
<keyword evidence="10" id="KW-0067">ATP-binding</keyword>
<sequence length="448" mass="51718">MKLKYHIPLLFLIIALLFFFVVLLYIKIEVREKITSEISESNQAFIDKHSQIAQEVGKRYPDQEEIVRYLEELGEKEELIIKLIDPEFKDIIYEFNAIEKEITTGDRWLPVKTSDGEEIVLFLSAERKLEEINNEIFRLAIDMFLFVLITNIIISILLTLYFHDTITRPITNLINRFKRVNLHETLPKIEMSGKGEIGELYNRFYELESRLQRVHIEQTNMLTAIAHDLKTPLTTISGFLELSLSSKNHTSEQREEFLKVVQKKSTFMTDLVNEFSSYAENIIALQEMNRSEMNISHFLHSIGEEYEAELSGLGYTFNWKHNVSDKLTILGNEKFLRRIFANIVSNSIKYAENEELTIQLEGIEKQDSVVITLEDNGVGVNEEDYPLLFQKFFTVDQSRQREKGGTGLGLAIVKSIVESHEGTVYAYRSKELGGLGIKVTLPIVSKDS</sequence>
<evidence type="ECO:0000256" key="12">
    <source>
        <dbReference type="ARBA" id="ARBA00023012"/>
    </source>
</evidence>
<proteinExistence type="predicted"/>
<evidence type="ECO:0000256" key="11">
    <source>
        <dbReference type="ARBA" id="ARBA00022989"/>
    </source>
</evidence>
<evidence type="ECO:0000256" key="10">
    <source>
        <dbReference type="ARBA" id="ARBA00022840"/>
    </source>
</evidence>
<evidence type="ECO:0000256" key="13">
    <source>
        <dbReference type="ARBA" id="ARBA00023136"/>
    </source>
</evidence>
<dbReference type="GO" id="GO:0016301">
    <property type="term" value="F:kinase activity"/>
    <property type="evidence" value="ECO:0007669"/>
    <property type="project" value="UniProtKB-KW"/>
</dbReference>
<evidence type="ECO:0000256" key="5">
    <source>
        <dbReference type="ARBA" id="ARBA00022553"/>
    </source>
</evidence>
<dbReference type="PANTHER" id="PTHR45528:SF1">
    <property type="entry name" value="SENSOR HISTIDINE KINASE CPXA"/>
    <property type="match status" value="1"/>
</dbReference>
<evidence type="ECO:0000256" key="4">
    <source>
        <dbReference type="ARBA" id="ARBA00022475"/>
    </source>
</evidence>
<feature type="transmembrane region" description="Helical" evidence="14">
    <location>
        <begin position="136"/>
        <end position="162"/>
    </location>
</feature>
<dbReference type="InterPro" id="IPR003661">
    <property type="entry name" value="HisK_dim/P_dom"/>
</dbReference>
<feature type="transmembrane region" description="Helical" evidence="14">
    <location>
        <begin position="6"/>
        <end position="26"/>
    </location>
</feature>
<dbReference type="SMART" id="SM00387">
    <property type="entry name" value="HATPase_c"/>
    <property type="match status" value="1"/>
</dbReference>
<evidence type="ECO:0000256" key="9">
    <source>
        <dbReference type="ARBA" id="ARBA00022777"/>
    </source>
</evidence>
<organism evidence="16 17">
    <name type="scientific">Bacillus spongiae</name>
    <dbReference type="NCBI Taxonomy" id="2683610"/>
    <lineage>
        <taxon>Bacteria</taxon>
        <taxon>Bacillati</taxon>
        <taxon>Bacillota</taxon>
        <taxon>Bacilli</taxon>
        <taxon>Bacillales</taxon>
        <taxon>Bacillaceae</taxon>
        <taxon>Bacillus</taxon>
    </lineage>
</organism>